<evidence type="ECO:0000256" key="7">
    <source>
        <dbReference type="SAM" id="SignalP"/>
    </source>
</evidence>
<evidence type="ECO:0000256" key="3">
    <source>
        <dbReference type="ARBA" id="ARBA00022679"/>
    </source>
</evidence>
<dbReference type="EMBL" id="CP158299">
    <property type="protein sequence ID" value="XBV86335.1"/>
    <property type="molecule type" value="Genomic_DNA"/>
</dbReference>
<keyword evidence="3" id="KW-0808">Transferase</keyword>
<evidence type="ECO:0000256" key="2">
    <source>
        <dbReference type="ARBA" id="ARBA00005182"/>
    </source>
</evidence>
<dbReference type="GO" id="GO:0016740">
    <property type="term" value="F:transferase activity"/>
    <property type="evidence" value="ECO:0007669"/>
    <property type="project" value="UniProtKB-KW"/>
</dbReference>
<comment type="subcellular location">
    <subcellularLocation>
        <location evidence="1">Periplasm</location>
    </subcellularLocation>
</comment>
<keyword evidence="6" id="KW-0016">Alginate biosynthesis</keyword>
<dbReference type="GO" id="GO:0042121">
    <property type="term" value="P:alginic acid biosynthetic process"/>
    <property type="evidence" value="ECO:0007669"/>
    <property type="project" value="UniProtKB-KW"/>
</dbReference>
<feature type="signal peptide" evidence="7">
    <location>
        <begin position="1"/>
        <end position="32"/>
    </location>
</feature>
<evidence type="ECO:0000259" key="8">
    <source>
        <dbReference type="Pfam" id="PF16822"/>
    </source>
</evidence>
<dbReference type="InterPro" id="IPR031811">
    <property type="entry name" value="ALGX/ALGJ_SGNH-like"/>
</dbReference>
<keyword evidence="5" id="KW-0574">Periplasm</keyword>
<accession>A0AAU7UD56</accession>
<dbReference type="Pfam" id="PF16822">
    <property type="entry name" value="ALGX"/>
    <property type="match status" value="1"/>
</dbReference>
<evidence type="ECO:0000256" key="4">
    <source>
        <dbReference type="ARBA" id="ARBA00022729"/>
    </source>
</evidence>
<dbReference type="RefSeq" id="WP_350244402.1">
    <property type="nucleotide sequence ID" value="NZ_CP158299.1"/>
</dbReference>
<dbReference type="AlphaFoldDB" id="A0AAU7UD56"/>
<sequence length="441" mass="48831">MQALTLASPLSFRRAALIPVLRAALLALLAGAGGAAARSDDPALCDAVRNPKGSTYITRVGDTYLVKPEFDMYRQLNDTDRQNLQEFGRMLRREGVTLIVNPVPFKASLLYDAQHPPENKYNPVQARQQYQAEVAAMREAGIVVQDLDALARSMPAGQTFFARRDHHWTSAALELTAQKTAEAVIGLGRGYPKQATVDLQRETRNYGGSIADELQKHCQYSFPSSEQRVFYKAVTSGSGDLLGDEPIDIYAIGDSFSIDYFGFPQVVSALLKAPIQNMSINGGGCCSAFPALYASLGPQDHKPSILIWTSLNVLMGSNETREYKPTFYSAYHTSSPLATATVDTPNAQPTTMNVPLDKTARYYLRVTFTGKKTQNYSLTLHYSGAEEKVAVWRKDEAVKDRYTTSFYYELKPEQSTLESVRVTSDSGDGYQVSVFRYDRLP</sequence>
<evidence type="ECO:0000313" key="9">
    <source>
        <dbReference type="EMBL" id="XBV86335.1"/>
    </source>
</evidence>
<reference evidence="9" key="1">
    <citation type="submission" date="2024-06" db="EMBL/GenBank/DDBJ databases">
        <title>Draft Genome Sequence of Deinococcus sonorensis Type Strain KR-87, a Biofilm Producing Representative of the Genus Deinococcus.</title>
        <authorList>
            <person name="Boren L.S."/>
            <person name="Grosso R.A."/>
            <person name="Hugenberg-Cox A.N."/>
            <person name="Hill J.T.E."/>
            <person name="Albert C.M."/>
            <person name="Tuohy J.M."/>
        </authorList>
    </citation>
    <scope>NUCLEOTIDE SEQUENCE</scope>
    <source>
        <strain evidence="9">KR-87</strain>
    </source>
</reference>
<keyword evidence="4 7" id="KW-0732">Signal</keyword>
<evidence type="ECO:0000256" key="1">
    <source>
        <dbReference type="ARBA" id="ARBA00004418"/>
    </source>
</evidence>
<gene>
    <name evidence="9" type="ORF">ABOD76_08490</name>
</gene>
<proteinExistence type="predicted"/>
<name>A0AAU7UD56_9DEIO</name>
<evidence type="ECO:0000256" key="5">
    <source>
        <dbReference type="ARBA" id="ARBA00022764"/>
    </source>
</evidence>
<evidence type="ECO:0000256" key="6">
    <source>
        <dbReference type="ARBA" id="ARBA00022841"/>
    </source>
</evidence>
<dbReference type="KEGG" id="dsc:ABOD76_08490"/>
<organism evidence="9">
    <name type="scientific">Deinococcus sonorensis KR-87</name>
    <dbReference type="NCBI Taxonomy" id="694439"/>
    <lineage>
        <taxon>Bacteria</taxon>
        <taxon>Thermotogati</taxon>
        <taxon>Deinococcota</taxon>
        <taxon>Deinococci</taxon>
        <taxon>Deinococcales</taxon>
        <taxon>Deinococcaceae</taxon>
        <taxon>Deinococcus</taxon>
    </lineage>
</organism>
<feature type="domain" description="AlgX/AlgJ SGNH hydrolase-like" evidence="8">
    <location>
        <begin position="79"/>
        <end position="308"/>
    </location>
</feature>
<feature type="chain" id="PRO_5043470647" description="AlgX/AlgJ SGNH hydrolase-like domain-containing protein" evidence="7">
    <location>
        <begin position="33"/>
        <end position="441"/>
    </location>
</feature>
<comment type="pathway">
    <text evidence="2">Glycan biosynthesis; alginate biosynthesis.</text>
</comment>
<protein>
    <recommendedName>
        <fullName evidence="8">AlgX/AlgJ SGNH hydrolase-like domain-containing protein</fullName>
    </recommendedName>
</protein>
<dbReference type="GO" id="GO:0042597">
    <property type="term" value="C:periplasmic space"/>
    <property type="evidence" value="ECO:0007669"/>
    <property type="project" value="UniProtKB-SubCell"/>
</dbReference>